<dbReference type="AlphaFoldDB" id="A0A1N7CIS1"/>
<dbReference type="STRING" id="1344003.SAMN05445060_0169"/>
<evidence type="ECO:0000313" key="2">
    <source>
        <dbReference type="Proteomes" id="UP000186218"/>
    </source>
</evidence>
<organism evidence="1 2">
    <name type="scientific">Williamsia sterculiae</name>
    <dbReference type="NCBI Taxonomy" id="1344003"/>
    <lineage>
        <taxon>Bacteria</taxon>
        <taxon>Bacillati</taxon>
        <taxon>Actinomycetota</taxon>
        <taxon>Actinomycetes</taxon>
        <taxon>Mycobacteriales</taxon>
        <taxon>Nocardiaceae</taxon>
        <taxon>Williamsia</taxon>
    </lineage>
</organism>
<reference evidence="1 2" key="1">
    <citation type="submission" date="2017-01" db="EMBL/GenBank/DDBJ databases">
        <authorList>
            <person name="Mah S.A."/>
            <person name="Swanson W.J."/>
            <person name="Moy G.W."/>
            <person name="Vacquier V.D."/>
        </authorList>
    </citation>
    <scope>NUCLEOTIDE SEQUENCE [LARGE SCALE GENOMIC DNA]</scope>
    <source>
        <strain evidence="1 2">CPCC 203464</strain>
    </source>
</reference>
<keyword evidence="2" id="KW-1185">Reference proteome</keyword>
<gene>
    <name evidence="1" type="ORF">SAMN05445060_0169</name>
</gene>
<sequence length="262" mass="28291">MDLALDTRPSAVDRIVIDTSDLRPAAGQIDIPSTGLTVRDDRSGTTVFAGTPLSTPDVWLRYIDGARRSYAAHGISGALDFDAVVGGEETSMFFAVITDDDEVVGGVRVQGPYRSISESHALIEWDGTPGLVRLSEELSTRLGDGLAELKTAFVNPHPAAGHIAAQIARVPLFVQTLAGCRYTMATAADHVLSRWESGGGRVNSDVPPTPYPDDRYRTQVMFWDRLTMAQQARPDMWALMQRQCSELMASATILGDNALVAA</sequence>
<dbReference type="EMBL" id="FTNT01000001">
    <property type="protein sequence ID" value="SIR63538.1"/>
    <property type="molecule type" value="Genomic_DNA"/>
</dbReference>
<proteinExistence type="predicted"/>
<evidence type="ECO:0000313" key="1">
    <source>
        <dbReference type="EMBL" id="SIR63538.1"/>
    </source>
</evidence>
<evidence type="ECO:0008006" key="3">
    <source>
        <dbReference type="Google" id="ProtNLM"/>
    </source>
</evidence>
<accession>A0A1N7CIS1</accession>
<name>A0A1N7CIS1_9NOCA</name>
<dbReference type="RefSeq" id="WP_234974150.1">
    <property type="nucleotide sequence ID" value="NZ_FTNT01000001.1"/>
</dbReference>
<protein>
    <recommendedName>
        <fullName evidence="3">N-acetyltransferase domain-containing protein</fullName>
    </recommendedName>
</protein>
<dbReference type="Proteomes" id="UP000186218">
    <property type="component" value="Unassembled WGS sequence"/>
</dbReference>